<evidence type="ECO:0000256" key="6">
    <source>
        <dbReference type="ARBA" id="ARBA00023136"/>
    </source>
</evidence>
<evidence type="ECO:0000256" key="2">
    <source>
        <dbReference type="ARBA" id="ARBA00022448"/>
    </source>
</evidence>
<keyword evidence="2 8" id="KW-0813">Transport</keyword>
<reference evidence="13 14" key="1">
    <citation type="submission" date="2023-09" db="EMBL/GenBank/DDBJ databases">
        <authorList>
            <person name="Rey-Velasco X."/>
        </authorList>
    </citation>
    <scope>NUCLEOTIDE SEQUENCE [LARGE SCALE GENOMIC DNA]</scope>
    <source>
        <strain evidence="13 14">F225</strain>
    </source>
</reference>
<dbReference type="InterPro" id="IPR039426">
    <property type="entry name" value="TonB-dep_rcpt-like"/>
</dbReference>
<dbReference type="PROSITE" id="PS52016">
    <property type="entry name" value="TONB_DEPENDENT_REC_3"/>
    <property type="match status" value="1"/>
</dbReference>
<dbReference type="NCBIfam" id="TIGR04056">
    <property type="entry name" value="OMP_RagA_SusC"/>
    <property type="match status" value="1"/>
</dbReference>
<dbReference type="Pfam" id="PF07715">
    <property type="entry name" value="Plug"/>
    <property type="match status" value="1"/>
</dbReference>
<evidence type="ECO:0000256" key="5">
    <source>
        <dbReference type="ARBA" id="ARBA00023077"/>
    </source>
</evidence>
<dbReference type="Gene3D" id="2.170.130.10">
    <property type="entry name" value="TonB-dependent receptor, plug domain"/>
    <property type="match status" value="1"/>
</dbReference>
<protein>
    <submittedName>
        <fullName evidence="13">TonB-dependent receptor</fullName>
    </submittedName>
</protein>
<keyword evidence="3 8" id="KW-1134">Transmembrane beta strand</keyword>
<dbReference type="NCBIfam" id="TIGR04057">
    <property type="entry name" value="SusC_RagA_signa"/>
    <property type="match status" value="1"/>
</dbReference>
<sequence length="1026" mass="113179">MNKKLQIIDNHLWKKLLFFLFLIIGFGAHAQNITVSGTVTDDAGPLPGVTVVIKGSTDGTTTNFNGEYTLNNVPANSVLEFSFIGFITQGVPVNNRDNIDVVMREDTEALDEIVVIGYGAQRKESVTGSVASIQGDELKEVPSSNVTQALQGRLAGVELSPSSSKPGAPLQIRIRGTRSLNASNDPLIVLDGIPFAGSIADISPSDIKSLDILKDASATAIYGSRGANGVVLITTNKGKKGEAEFRYNGFVGLKSVFGKYPMMNGPDFVELREEAGIYDNTLDESNDINTDWQDLLYESALTTNHDVSVVGGTENGSYSAGMDYNKDEAVLPLQYYERISLRASVDQSIGEFLRVGLTTNNNYSVSNGNSIGMYGALNSSPIASPYNEDGSLKRVISMPLDEQWVYTSQSLNDLGDSYVDKTRGFGSYNSIFAEVKIPGIEGLSYRLNLGLNYRQSNGGYYQGEGVFSTNESTISNASITNSHTFDWTAENLLTYDKTFAEKHDLNLLALYSSSENLYYRSQVNANDIPADAFQYFNLGRANEQPIVDPNQQAYLKSGLQSVMGRVMYSYDSRYMLSASYRYDGSSRLSEGNKWVSYPAISAGWNIHNESFMQDVDYLNLLKIRAGYGTASNQSIDPYSTLGLLSTRPYNFGDTYTTGLFVSELPNDNLGWEYSTSYNLGLEFGLFTNRLTGTLEYYDTRTKDLLFRVGLPTTSGVNSYIANIGESTNKGFEASLNGIILDNPDGFSWDVGVNFYRNRNELTKLASGQERDESNWWFVGNPINVIYDYEAIGLWNEGDEGYEFLQTYEPGGNEGMVRVKYTGDFNADGSPTRAIGPDDRQIMDMQPDFQGGFNTRLSYKNLDLSMVGVFQSGGLLIATPYGANGYLNILSGRRGNIDVDYWTPENTDAMFPKPGGIGGDQPKYLNSLSYFDASYLKLRTITLGYNFDNEQWLEANGLNRLRLYLTAQNPFVLFSPYNDFSGMDPETNSYGNENAAVPLSNNLRRLLTIGTNTPTTRNFIVGLNVSF</sequence>
<evidence type="ECO:0000256" key="1">
    <source>
        <dbReference type="ARBA" id="ARBA00004571"/>
    </source>
</evidence>
<dbReference type="Pfam" id="PF13715">
    <property type="entry name" value="CarbopepD_reg_2"/>
    <property type="match status" value="1"/>
</dbReference>
<keyword evidence="6 8" id="KW-0472">Membrane</keyword>
<name>A0ABU3DVT5_9FLAO</name>
<evidence type="ECO:0000259" key="11">
    <source>
        <dbReference type="Pfam" id="PF00593"/>
    </source>
</evidence>
<dbReference type="SUPFAM" id="SSF56935">
    <property type="entry name" value="Porins"/>
    <property type="match status" value="1"/>
</dbReference>
<evidence type="ECO:0000256" key="4">
    <source>
        <dbReference type="ARBA" id="ARBA00022692"/>
    </source>
</evidence>
<keyword evidence="13" id="KW-0675">Receptor</keyword>
<dbReference type="InterPro" id="IPR008969">
    <property type="entry name" value="CarboxyPept-like_regulatory"/>
</dbReference>
<feature type="domain" description="TonB-dependent receptor-like beta-barrel" evidence="11">
    <location>
        <begin position="418"/>
        <end position="832"/>
    </location>
</feature>
<evidence type="ECO:0000313" key="14">
    <source>
        <dbReference type="Proteomes" id="UP001253848"/>
    </source>
</evidence>
<keyword evidence="14" id="KW-1185">Reference proteome</keyword>
<dbReference type="InterPro" id="IPR023997">
    <property type="entry name" value="TonB-dep_OMP_SusC/RagA_CS"/>
</dbReference>
<gene>
    <name evidence="13" type="ORF">RM541_15885</name>
</gene>
<dbReference type="InterPro" id="IPR000531">
    <property type="entry name" value="Beta-barrel_TonB"/>
</dbReference>
<evidence type="ECO:0000313" key="13">
    <source>
        <dbReference type="EMBL" id="MDT0687846.1"/>
    </source>
</evidence>
<evidence type="ECO:0000256" key="9">
    <source>
        <dbReference type="RuleBase" id="RU003357"/>
    </source>
</evidence>
<dbReference type="InterPro" id="IPR012910">
    <property type="entry name" value="Plug_dom"/>
</dbReference>
<keyword evidence="4 8" id="KW-0812">Transmembrane</keyword>
<dbReference type="InterPro" id="IPR036942">
    <property type="entry name" value="Beta-barrel_TonB_sf"/>
</dbReference>
<evidence type="ECO:0000256" key="7">
    <source>
        <dbReference type="ARBA" id="ARBA00023237"/>
    </source>
</evidence>
<feature type="domain" description="TonB-dependent receptor plug" evidence="12">
    <location>
        <begin position="123"/>
        <end position="230"/>
    </location>
</feature>
<proteinExistence type="inferred from homology"/>
<evidence type="ECO:0000256" key="10">
    <source>
        <dbReference type="SAM" id="SignalP"/>
    </source>
</evidence>
<evidence type="ECO:0000256" key="8">
    <source>
        <dbReference type="PROSITE-ProRule" id="PRU01360"/>
    </source>
</evidence>
<dbReference type="Pfam" id="PF00593">
    <property type="entry name" value="TonB_dep_Rec_b-barrel"/>
    <property type="match status" value="1"/>
</dbReference>
<dbReference type="Gene3D" id="2.60.40.1120">
    <property type="entry name" value="Carboxypeptidase-like, regulatory domain"/>
    <property type="match status" value="1"/>
</dbReference>
<feature type="signal peptide" evidence="10">
    <location>
        <begin position="1"/>
        <end position="30"/>
    </location>
</feature>
<comment type="caution">
    <text evidence="13">The sequence shown here is derived from an EMBL/GenBank/DDBJ whole genome shotgun (WGS) entry which is preliminary data.</text>
</comment>
<keyword evidence="5 9" id="KW-0798">TonB box</keyword>
<evidence type="ECO:0000259" key="12">
    <source>
        <dbReference type="Pfam" id="PF07715"/>
    </source>
</evidence>
<dbReference type="InterPro" id="IPR037066">
    <property type="entry name" value="Plug_dom_sf"/>
</dbReference>
<feature type="chain" id="PRO_5045803987" evidence="10">
    <location>
        <begin position="31"/>
        <end position="1026"/>
    </location>
</feature>
<dbReference type="EMBL" id="JAVRHN010000015">
    <property type="protein sequence ID" value="MDT0687846.1"/>
    <property type="molecule type" value="Genomic_DNA"/>
</dbReference>
<comment type="similarity">
    <text evidence="8 9">Belongs to the TonB-dependent receptor family.</text>
</comment>
<dbReference type="InterPro" id="IPR023996">
    <property type="entry name" value="TonB-dep_OMP_SusC/RagA"/>
</dbReference>
<dbReference type="Proteomes" id="UP001253848">
    <property type="component" value="Unassembled WGS sequence"/>
</dbReference>
<accession>A0ABU3DVT5</accession>
<keyword evidence="7 8" id="KW-0998">Cell outer membrane</keyword>
<evidence type="ECO:0000256" key="3">
    <source>
        <dbReference type="ARBA" id="ARBA00022452"/>
    </source>
</evidence>
<dbReference type="RefSeq" id="WP_311501118.1">
    <property type="nucleotide sequence ID" value="NZ_JAVRHN010000015.1"/>
</dbReference>
<dbReference type="SUPFAM" id="SSF49464">
    <property type="entry name" value="Carboxypeptidase regulatory domain-like"/>
    <property type="match status" value="1"/>
</dbReference>
<keyword evidence="10" id="KW-0732">Signal</keyword>
<comment type="subcellular location">
    <subcellularLocation>
        <location evidence="1 8">Cell outer membrane</location>
        <topology evidence="1 8">Multi-pass membrane protein</topology>
    </subcellularLocation>
</comment>
<organism evidence="13 14">
    <name type="scientific">Autumnicola psychrophila</name>
    <dbReference type="NCBI Taxonomy" id="3075592"/>
    <lineage>
        <taxon>Bacteria</taxon>
        <taxon>Pseudomonadati</taxon>
        <taxon>Bacteroidota</taxon>
        <taxon>Flavobacteriia</taxon>
        <taxon>Flavobacteriales</taxon>
        <taxon>Flavobacteriaceae</taxon>
        <taxon>Autumnicola</taxon>
    </lineage>
</organism>
<dbReference type="Gene3D" id="2.40.170.20">
    <property type="entry name" value="TonB-dependent receptor, beta-barrel domain"/>
    <property type="match status" value="1"/>
</dbReference>